<keyword evidence="2" id="KW-0472">Membrane</keyword>
<keyword evidence="2" id="KW-1133">Transmembrane helix</keyword>
<evidence type="ECO:0000256" key="1">
    <source>
        <dbReference type="SAM" id="MobiDB-lite"/>
    </source>
</evidence>
<name>Q7F4N5_ORYSJ</name>
<proteinExistence type="predicted"/>
<accession>Q7F4N5</accession>
<feature type="region of interest" description="Disordered" evidence="1">
    <location>
        <begin position="33"/>
        <end position="52"/>
    </location>
</feature>
<reference evidence="4" key="2">
    <citation type="journal article" date="2008" name="Nucleic Acids Res.">
        <title>The rice annotation project database (RAP-DB): 2008 update.</title>
        <authorList>
            <consortium name="The rice annotation project (RAP)"/>
        </authorList>
    </citation>
    <scope>GENOME REANNOTATION</scope>
    <source>
        <strain evidence="4">cv. Nipponbare</strain>
    </source>
</reference>
<feature type="transmembrane region" description="Helical" evidence="2">
    <location>
        <begin position="71"/>
        <end position="89"/>
    </location>
</feature>
<reference evidence="4" key="1">
    <citation type="journal article" date="2005" name="Nature">
        <title>The map-based sequence of the rice genome.</title>
        <authorList>
            <consortium name="International rice genome sequencing project (IRGSP)"/>
            <person name="Matsumoto T."/>
            <person name="Wu J."/>
            <person name="Kanamori H."/>
            <person name="Katayose Y."/>
            <person name="Fujisawa M."/>
            <person name="Namiki N."/>
            <person name="Mizuno H."/>
            <person name="Yamamoto K."/>
            <person name="Antonio B.A."/>
            <person name="Baba T."/>
            <person name="Sakata K."/>
            <person name="Nagamura Y."/>
            <person name="Aoki H."/>
            <person name="Arikawa K."/>
            <person name="Arita K."/>
            <person name="Bito T."/>
            <person name="Chiden Y."/>
            <person name="Fujitsuka N."/>
            <person name="Fukunaka R."/>
            <person name="Hamada M."/>
            <person name="Harada C."/>
            <person name="Hayashi A."/>
            <person name="Hijishita S."/>
            <person name="Honda M."/>
            <person name="Hosokawa S."/>
            <person name="Ichikawa Y."/>
            <person name="Idonuma A."/>
            <person name="Iijima M."/>
            <person name="Ikeda M."/>
            <person name="Ikeno M."/>
            <person name="Ito K."/>
            <person name="Ito S."/>
            <person name="Ito T."/>
            <person name="Ito Y."/>
            <person name="Ito Y."/>
            <person name="Iwabuchi A."/>
            <person name="Kamiya K."/>
            <person name="Karasawa W."/>
            <person name="Kurita K."/>
            <person name="Katagiri S."/>
            <person name="Kikuta A."/>
            <person name="Kobayashi H."/>
            <person name="Kobayashi N."/>
            <person name="Machita K."/>
            <person name="Maehara T."/>
            <person name="Masukawa M."/>
            <person name="Mizubayashi T."/>
            <person name="Mukai Y."/>
            <person name="Nagasaki H."/>
            <person name="Nagata Y."/>
            <person name="Naito S."/>
            <person name="Nakashima M."/>
            <person name="Nakama Y."/>
            <person name="Nakamichi Y."/>
            <person name="Nakamura M."/>
            <person name="Meguro A."/>
            <person name="Negishi M."/>
            <person name="Ohta I."/>
            <person name="Ohta T."/>
            <person name="Okamoto M."/>
            <person name="Ono N."/>
            <person name="Saji S."/>
            <person name="Sakaguchi M."/>
            <person name="Sakai K."/>
            <person name="Shibata M."/>
            <person name="Shimokawa T."/>
            <person name="Song J."/>
            <person name="Takazaki Y."/>
            <person name="Terasawa K."/>
            <person name="Tsugane M."/>
            <person name="Tsuji K."/>
            <person name="Ueda S."/>
            <person name="Waki K."/>
            <person name="Yamagata H."/>
            <person name="Yamamoto M."/>
            <person name="Yamamoto S."/>
            <person name="Yamane H."/>
            <person name="Yoshiki S."/>
            <person name="Yoshihara R."/>
            <person name="Yukawa K."/>
            <person name="Zhong H."/>
            <person name="Yano M."/>
            <person name="Yuan Q."/>
            <person name="Ouyang S."/>
            <person name="Liu J."/>
            <person name="Jones K.M."/>
            <person name="Gansberger K."/>
            <person name="Moffat K."/>
            <person name="Hill J."/>
            <person name="Bera J."/>
            <person name="Fadrosh D."/>
            <person name="Jin S."/>
            <person name="Johri S."/>
            <person name="Kim M."/>
            <person name="Overton L."/>
            <person name="Reardon M."/>
            <person name="Tsitrin T."/>
            <person name="Vuong H."/>
            <person name="Weaver B."/>
            <person name="Ciecko A."/>
            <person name="Tallon L."/>
            <person name="Jackson J."/>
            <person name="Pai G."/>
            <person name="Aken S.V."/>
            <person name="Utterback T."/>
            <person name="Reidmuller S."/>
            <person name="Feldblyum T."/>
            <person name="Hsiao J."/>
            <person name="Zismann V."/>
            <person name="Iobst S."/>
            <person name="de Vazeille A.R."/>
            <person name="Buell C.R."/>
            <person name="Ying K."/>
            <person name="Li Y."/>
            <person name="Lu T."/>
            <person name="Huang Y."/>
            <person name="Zhao Q."/>
            <person name="Feng Q."/>
            <person name="Zhang L."/>
            <person name="Zhu J."/>
            <person name="Weng Q."/>
            <person name="Mu J."/>
            <person name="Lu Y."/>
            <person name="Fan D."/>
            <person name="Liu Y."/>
            <person name="Guan J."/>
            <person name="Zhang Y."/>
            <person name="Yu S."/>
            <person name="Liu X."/>
            <person name="Zhang Y."/>
            <person name="Hong G."/>
            <person name="Han B."/>
            <person name="Choisne N."/>
            <person name="Demange N."/>
            <person name="Orjeda G."/>
            <person name="Samain S."/>
            <person name="Cattolico L."/>
            <person name="Pelletier E."/>
            <person name="Couloux A."/>
            <person name="Segurens B."/>
            <person name="Wincker P."/>
            <person name="D'Hont A."/>
            <person name="Scarpelli C."/>
            <person name="Weissenbach J."/>
            <person name="Salanoubat M."/>
            <person name="Quetier F."/>
            <person name="Yu Y."/>
            <person name="Kim H.R."/>
            <person name="Rambo T."/>
            <person name="Currie J."/>
            <person name="Collura K."/>
            <person name="Luo M."/>
            <person name="Yang T."/>
            <person name="Ammiraju J.S.S."/>
            <person name="Engler F."/>
            <person name="Soderlund C."/>
            <person name="Wing R.A."/>
            <person name="Palmer L.E."/>
            <person name="de la Bastide M."/>
            <person name="Spiegel L."/>
            <person name="Nascimento L."/>
            <person name="Zutavern T."/>
            <person name="O'Shaughnessy A."/>
            <person name="Dike S."/>
            <person name="Dedhia N."/>
            <person name="Preston R."/>
            <person name="Balija V."/>
            <person name="McCombie W.R."/>
            <person name="Chow T."/>
            <person name="Chen H."/>
            <person name="Chung M."/>
            <person name="Chen C."/>
            <person name="Shaw J."/>
            <person name="Wu H."/>
            <person name="Hsiao K."/>
            <person name="Chao Y."/>
            <person name="Chu M."/>
            <person name="Cheng C."/>
            <person name="Hour A."/>
            <person name="Lee P."/>
            <person name="Lin S."/>
            <person name="Lin Y."/>
            <person name="Liou J."/>
            <person name="Liu S."/>
            <person name="Hsing Y."/>
            <person name="Raghuvanshi S."/>
            <person name="Mohanty A."/>
            <person name="Bharti A.K."/>
            <person name="Gaur A."/>
            <person name="Gupta V."/>
            <person name="Kumar D."/>
            <person name="Ravi V."/>
            <person name="Vij S."/>
            <person name="Kapur A."/>
            <person name="Khurana P."/>
            <person name="Khurana P."/>
            <person name="Khurana J.P."/>
            <person name="Tyagi A.K."/>
            <person name="Gaikwad K."/>
            <person name="Singh A."/>
            <person name="Dalal V."/>
            <person name="Srivastava S."/>
            <person name="Dixit A."/>
            <person name="Pal A.K."/>
            <person name="Ghazi I.A."/>
            <person name="Yadav M."/>
            <person name="Pandit A."/>
            <person name="Bhargava A."/>
            <person name="Sureshbabu K."/>
            <person name="Batra K."/>
            <person name="Sharma T.R."/>
            <person name="Mohapatra T."/>
            <person name="Singh N.K."/>
            <person name="Messing J."/>
            <person name="Nelson A.B."/>
            <person name="Fuks G."/>
            <person name="Kavchok S."/>
            <person name="Keizer G."/>
            <person name="Linton E."/>
            <person name="Llaca V."/>
            <person name="Song R."/>
            <person name="Tanyolac B."/>
            <person name="Young S."/>
            <person name="Ho-Il K."/>
            <person name="Hahn J.H."/>
            <person name="Sangsakoo G."/>
            <person name="Vanavichit A."/>
            <person name="de Mattos Luiz.A.T."/>
            <person name="Zimmer P.D."/>
            <person name="Malone G."/>
            <person name="Dellagostin O."/>
            <person name="de Oliveira A.C."/>
            <person name="Bevan M."/>
            <person name="Bancroft I."/>
            <person name="Minx P."/>
            <person name="Cordum H."/>
            <person name="Wilson R."/>
            <person name="Cheng Z."/>
            <person name="Jin W."/>
            <person name="Jiang J."/>
            <person name="Leong S.A."/>
            <person name="Iwama H."/>
            <person name="Gojobori T."/>
            <person name="Itoh T."/>
            <person name="Niimura Y."/>
            <person name="Fujii Y."/>
            <person name="Habara T."/>
            <person name="Sakai H."/>
            <person name="Sato Y."/>
            <person name="Wilson G."/>
            <person name="Kumar K."/>
            <person name="McCouch S."/>
            <person name="Juretic N."/>
            <person name="Hoen D."/>
            <person name="Wright S."/>
            <person name="Bruskiewich R."/>
            <person name="Bureau T."/>
            <person name="Miyao A."/>
            <person name="Hirochika H."/>
            <person name="Nishikawa T."/>
            <person name="Kadowaki K."/>
            <person name="Sugiura M."/>
            <person name="Burr B."/>
            <person name="Sasaki T."/>
        </authorList>
    </citation>
    <scope>NUCLEOTIDE SEQUENCE [LARGE SCALE GENOMIC DNA]</scope>
    <source>
        <strain evidence="4">cv. Nipponbare</strain>
    </source>
</reference>
<organism evidence="3 4">
    <name type="scientific">Oryza sativa subsp. japonica</name>
    <name type="common">Rice</name>
    <dbReference type="NCBI Taxonomy" id="39947"/>
    <lineage>
        <taxon>Eukaryota</taxon>
        <taxon>Viridiplantae</taxon>
        <taxon>Streptophyta</taxon>
        <taxon>Embryophyta</taxon>
        <taxon>Tracheophyta</taxon>
        <taxon>Spermatophyta</taxon>
        <taxon>Magnoliopsida</taxon>
        <taxon>Liliopsida</taxon>
        <taxon>Poales</taxon>
        <taxon>Poaceae</taxon>
        <taxon>BOP clade</taxon>
        <taxon>Oryzoideae</taxon>
        <taxon>Oryzeae</taxon>
        <taxon>Oryzinae</taxon>
        <taxon>Oryza</taxon>
        <taxon>Oryza sativa</taxon>
    </lineage>
</organism>
<dbReference type="AlphaFoldDB" id="Q7F4N5"/>
<gene>
    <name evidence="3" type="ORF">P0480C01.13</name>
</gene>
<sequence>MHEATSHRNEAVRSSVQCTRWPMAMPCVRDDRASLRPSRQRMHARHPPQDSKAISSRACQAASCARRTCEAGALAVACLVVLVSSLLRITERPPRRGLFVG</sequence>
<dbReference type="Proteomes" id="UP000000763">
    <property type="component" value="Chromosome 1"/>
</dbReference>
<keyword evidence="2" id="KW-0812">Transmembrane</keyword>
<evidence type="ECO:0000313" key="4">
    <source>
        <dbReference type="Proteomes" id="UP000000763"/>
    </source>
</evidence>
<dbReference type="EMBL" id="AP003453">
    <property type="protein sequence ID" value="BAB68049.1"/>
    <property type="molecule type" value="Genomic_DNA"/>
</dbReference>
<evidence type="ECO:0000256" key="2">
    <source>
        <dbReference type="SAM" id="Phobius"/>
    </source>
</evidence>
<protein>
    <submittedName>
        <fullName evidence="3">Uncharacterized protein</fullName>
    </submittedName>
</protein>
<evidence type="ECO:0000313" key="3">
    <source>
        <dbReference type="EMBL" id="BAB68049.1"/>
    </source>
</evidence>